<dbReference type="EMBL" id="VZTQ01021300">
    <property type="protein sequence ID" value="NXT45222.1"/>
    <property type="molecule type" value="Genomic_DNA"/>
</dbReference>
<accession>A0A7L3CNE2</accession>
<dbReference type="Proteomes" id="UP000555367">
    <property type="component" value="Unassembled WGS sequence"/>
</dbReference>
<gene>
    <name evidence="2" type="primary">Huwe1_1</name>
    <name evidence="2" type="ORF">PELURI_R15011</name>
</gene>
<comment type="caution">
    <text evidence="2">The sequence shown here is derived from an EMBL/GenBank/DDBJ whole genome shotgun (WGS) entry which is preliminary data.</text>
</comment>
<protein>
    <submittedName>
        <fullName evidence="2">HUWE1 ligase</fullName>
    </submittedName>
</protein>
<evidence type="ECO:0000313" key="2">
    <source>
        <dbReference type="EMBL" id="NXT45222.1"/>
    </source>
</evidence>
<reference evidence="2 3" key="1">
    <citation type="submission" date="2019-09" db="EMBL/GenBank/DDBJ databases">
        <title>Bird 10,000 Genomes (B10K) Project - Family phase.</title>
        <authorList>
            <person name="Zhang G."/>
        </authorList>
    </citation>
    <scope>NUCLEOTIDE SEQUENCE [LARGE SCALE GENOMIC DNA]</scope>
    <source>
        <strain evidence="2">B10K-DU-012-45</strain>
    </source>
</reference>
<dbReference type="OrthoDB" id="8068875at2759"/>
<feature type="region of interest" description="Disordered" evidence="1">
    <location>
        <begin position="163"/>
        <end position="211"/>
    </location>
</feature>
<organism evidence="2 3">
    <name type="scientific">Pelecanoides urinatrix</name>
    <name type="common">Common diving petrel</name>
    <name type="synonym">Procellaria urinatrix</name>
    <dbReference type="NCBI Taxonomy" id="37079"/>
    <lineage>
        <taxon>Eukaryota</taxon>
        <taxon>Metazoa</taxon>
        <taxon>Chordata</taxon>
        <taxon>Craniata</taxon>
        <taxon>Vertebrata</taxon>
        <taxon>Euteleostomi</taxon>
        <taxon>Archelosauria</taxon>
        <taxon>Archosauria</taxon>
        <taxon>Dinosauria</taxon>
        <taxon>Saurischia</taxon>
        <taxon>Theropoda</taxon>
        <taxon>Coelurosauria</taxon>
        <taxon>Aves</taxon>
        <taxon>Neognathae</taxon>
        <taxon>Neoaves</taxon>
        <taxon>Aequornithes</taxon>
        <taxon>Procellariiformes</taxon>
        <taxon>Procellariidae</taxon>
        <taxon>Pelecanoides</taxon>
    </lineage>
</organism>
<keyword evidence="2" id="KW-0436">Ligase</keyword>
<feature type="compositionally biased region" description="Acidic residues" evidence="1">
    <location>
        <begin position="168"/>
        <end position="178"/>
    </location>
</feature>
<dbReference type="AlphaFoldDB" id="A0A7L3CNE2"/>
<keyword evidence="3" id="KW-1185">Reference proteome</keyword>
<feature type="non-terminal residue" evidence="2">
    <location>
        <position position="211"/>
    </location>
</feature>
<evidence type="ECO:0000256" key="1">
    <source>
        <dbReference type="SAM" id="MobiDB-lite"/>
    </source>
</evidence>
<sequence length="211" mass="22951">DIKAASLRTLTSIVHLERTPKLSSIIDCTGTASYHGFLPVLVRNCIQAMIDPSMEPYPHQFATALFSFLYHLASYDAGGEALVSCGMMEALLKVIKFLGDEQDQITFVTRAVRVVDLITNLDMAAFQSHSGLSIFIYRLEHEVDLCRRECPFVIKPKVQRPPAAALPEGEEMETDMEVTDVAMESSPGPSAESRQDPPPPANAAAPGTSAA</sequence>
<name>A0A7L3CNE2_PELUR</name>
<proteinExistence type="predicted"/>
<dbReference type="GO" id="GO:0016874">
    <property type="term" value="F:ligase activity"/>
    <property type="evidence" value="ECO:0007669"/>
    <property type="project" value="UniProtKB-KW"/>
</dbReference>
<evidence type="ECO:0000313" key="3">
    <source>
        <dbReference type="Proteomes" id="UP000555367"/>
    </source>
</evidence>
<feature type="compositionally biased region" description="Low complexity" evidence="1">
    <location>
        <begin position="202"/>
        <end position="211"/>
    </location>
</feature>
<feature type="non-terminal residue" evidence="2">
    <location>
        <position position="1"/>
    </location>
</feature>